<feature type="transmembrane region" description="Helical" evidence="1">
    <location>
        <begin position="114"/>
        <end position="134"/>
    </location>
</feature>
<keyword evidence="1" id="KW-1133">Transmembrane helix</keyword>
<organism evidence="2 3">
    <name type="scientific">Virgibacillus byunsanensis</name>
    <dbReference type="NCBI Taxonomy" id="570945"/>
    <lineage>
        <taxon>Bacteria</taxon>
        <taxon>Bacillati</taxon>
        <taxon>Bacillota</taxon>
        <taxon>Bacilli</taxon>
        <taxon>Bacillales</taxon>
        <taxon>Bacillaceae</taxon>
        <taxon>Virgibacillus</taxon>
    </lineage>
</organism>
<dbReference type="RefSeq" id="WP_390363575.1">
    <property type="nucleotide sequence ID" value="NZ_JBHTKJ010000051.1"/>
</dbReference>
<dbReference type="Proteomes" id="UP001597040">
    <property type="component" value="Unassembled WGS sequence"/>
</dbReference>
<keyword evidence="1" id="KW-0472">Membrane</keyword>
<accession>A0ABW3LNE2</accession>
<name>A0ABW3LNE2_9BACI</name>
<dbReference type="EMBL" id="JBHTKJ010000051">
    <property type="protein sequence ID" value="MFD1039921.1"/>
    <property type="molecule type" value="Genomic_DNA"/>
</dbReference>
<reference evidence="3" key="1">
    <citation type="journal article" date="2019" name="Int. J. Syst. Evol. Microbiol.">
        <title>The Global Catalogue of Microorganisms (GCM) 10K type strain sequencing project: providing services to taxonomists for standard genome sequencing and annotation.</title>
        <authorList>
            <consortium name="The Broad Institute Genomics Platform"/>
            <consortium name="The Broad Institute Genome Sequencing Center for Infectious Disease"/>
            <person name="Wu L."/>
            <person name="Ma J."/>
        </authorList>
    </citation>
    <scope>NUCLEOTIDE SEQUENCE [LARGE SCALE GENOMIC DNA]</scope>
    <source>
        <strain evidence="3">CCUG 56754</strain>
    </source>
</reference>
<gene>
    <name evidence="2" type="ORF">ACFQ3N_16225</name>
</gene>
<evidence type="ECO:0000313" key="3">
    <source>
        <dbReference type="Proteomes" id="UP001597040"/>
    </source>
</evidence>
<comment type="caution">
    <text evidence="2">The sequence shown here is derived from an EMBL/GenBank/DDBJ whole genome shotgun (WGS) entry which is preliminary data.</text>
</comment>
<feature type="transmembrane region" description="Helical" evidence="1">
    <location>
        <begin position="72"/>
        <end position="94"/>
    </location>
</feature>
<feature type="transmembrane region" description="Helical" evidence="1">
    <location>
        <begin position="6"/>
        <end position="26"/>
    </location>
</feature>
<keyword evidence="1" id="KW-0812">Transmembrane</keyword>
<proteinExistence type="predicted"/>
<sequence>MYFDLNLVLAIFLLFGVAIFLMGLIWQYEDRSHYSTSNAIHHLNKVCLVSAVATVSTGILILLTAGNIVAGFPIAVMIKSHMVSLSLFLVICPFTKYIKDMSVPFYLAKRSVQLIRFLFSHLFQWIYEAFLFIFKLQFVR</sequence>
<evidence type="ECO:0000313" key="2">
    <source>
        <dbReference type="EMBL" id="MFD1039921.1"/>
    </source>
</evidence>
<evidence type="ECO:0000256" key="1">
    <source>
        <dbReference type="SAM" id="Phobius"/>
    </source>
</evidence>
<protein>
    <submittedName>
        <fullName evidence="2">Uncharacterized protein</fullName>
    </submittedName>
</protein>
<keyword evidence="3" id="KW-1185">Reference proteome</keyword>
<feature type="transmembrane region" description="Helical" evidence="1">
    <location>
        <begin position="46"/>
        <end position="66"/>
    </location>
</feature>